<comment type="catalytic activity">
    <reaction evidence="3 6">
        <text>L-methionyl-[protein] + [thioredoxin]-disulfide + H2O = L-methionyl-(S)-S-oxide-[protein] + [thioredoxin]-dithiol</text>
        <dbReference type="Rhea" id="RHEA:14217"/>
        <dbReference type="Rhea" id="RHEA-COMP:10698"/>
        <dbReference type="Rhea" id="RHEA-COMP:10700"/>
        <dbReference type="Rhea" id="RHEA-COMP:12313"/>
        <dbReference type="Rhea" id="RHEA-COMP:12315"/>
        <dbReference type="ChEBI" id="CHEBI:15377"/>
        <dbReference type="ChEBI" id="CHEBI:16044"/>
        <dbReference type="ChEBI" id="CHEBI:29950"/>
        <dbReference type="ChEBI" id="CHEBI:44120"/>
        <dbReference type="ChEBI" id="CHEBI:50058"/>
        <dbReference type="EC" id="1.8.4.11"/>
    </reaction>
</comment>
<dbReference type="Gene3D" id="3.30.1060.10">
    <property type="entry name" value="Peptide methionine sulphoxide reductase MsrA"/>
    <property type="match status" value="1"/>
</dbReference>
<dbReference type="EMBL" id="NVUU01000059">
    <property type="protein sequence ID" value="PCI93538.1"/>
    <property type="molecule type" value="Genomic_DNA"/>
</dbReference>
<evidence type="ECO:0000313" key="8">
    <source>
        <dbReference type="EMBL" id="PCI93538.1"/>
    </source>
</evidence>
<dbReference type="GO" id="GO:0033743">
    <property type="term" value="F:peptide-methionine (R)-S-oxide reductase activity"/>
    <property type="evidence" value="ECO:0007669"/>
    <property type="project" value="UniProtKB-EC"/>
</dbReference>
<keyword evidence="1 6" id="KW-0560">Oxidoreductase</keyword>
<comment type="caution">
    <text evidence="8">The sequence shown here is derived from an EMBL/GenBank/DDBJ whole genome shotgun (WGS) entry which is preliminary data.</text>
</comment>
<dbReference type="SUPFAM" id="SSF51316">
    <property type="entry name" value="Mss4-like"/>
    <property type="match status" value="1"/>
</dbReference>
<proteinExistence type="inferred from homology"/>
<dbReference type="Proteomes" id="UP000217838">
    <property type="component" value="Unassembled WGS sequence"/>
</dbReference>
<keyword evidence="2" id="KW-0511">Multifunctional enzyme</keyword>
<feature type="active site" evidence="6">
    <location>
        <position position="135"/>
    </location>
</feature>
<dbReference type="PROSITE" id="PS51790">
    <property type="entry name" value="MSRB"/>
    <property type="match status" value="1"/>
</dbReference>
<dbReference type="NCBIfam" id="TIGR00401">
    <property type="entry name" value="msrA"/>
    <property type="match status" value="1"/>
</dbReference>
<protein>
    <recommendedName>
        <fullName evidence="6">Peptide methionine sulfoxide reductase MsrA</fullName>
        <shortName evidence="6">Protein-methionine-S-oxide reductase</shortName>
        <ecNumber evidence="6">1.8.4.11</ecNumber>
    </recommendedName>
    <alternativeName>
        <fullName evidence="6">Peptide-methionine (S)-S-oxide reductase</fullName>
        <shortName evidence="6">Peptide Met(O) reductase</shortName>
    </alternativeName>
</protein>
<dbReference type="PANTHER" id="PTHR43774">
    <property type="entry name" value="PEPTIDE METHIONINE SULFOXIDE REDUCTASE"/>
    <property type="match status" value="1"/>
</dbReference>
<sequence>MFRNRKLNPEEEEIITHCHTEHPGTGEYDCFKKKGVYICKRCDAPLYLSKNKFSSNCGWPSFDNEIKGAVKRLPDPDGKRTEIRCNFCDGHLGHVFEGEKHTSENSRHCVNSLSMLFVQAFTEEGFERAIVAGGCFWGIEHLLKNLDGVKEINVGYIGGHVVDPTYEEVCSGTTDHAEAAEVIFDPQAISYESIVKMFFEIHDPTQKNRQGPDVGSQYRSAIFYLTEDQEMVADRTIHELKRKGLSIETELLPASMFYKAEDHHQNYYNKTGKEPYCHTRVKRF</sequence>
<comment type="similarity">
    <text evidence="6">Belongs to the MsrA Met sulfoxide reductase family.</text>
</comment>
<dbReference type="PANTHER" id="PTHR43774:SF1">
    <property type="entry name" value="PEPTIDE METHIONINE SULFOXIDE REDUCTASE MSRA 2"/>
    <property type="match status" value="1"/>
</dbReference>
<dbReference type="AlphaFoldDB" id="A0A2A4YFB1"/>
<comment type="function">
    <text evidence="6">Has an important function as a repair enzyme for proteins that have been inactivated by oxidation. Catalyzes the reversible oxidation-reduction of methionine sulfoxide in proteins to methionine.</text>
</comment>
<evidence type="ECO:0000256" key="6">
    <source>
        <dbReference type="HAMAP-Rule" id="MF_01401"/>
    </source>
</evidence>
<evidence type="ECO:0000256" key="5">
    <source>
        <dbReference type="ARBA" id="ARBA00048782"/>
    </source>
</evidence>
<dbReference type="HAMAP" id="MF_01401">
    <property type="entry name" value="MsrA"/>
    <property type="match status" value="1"/>
</dbReference>
<dbReference type="Pfam" id="PF01625">
    <property type="entry name" value="PMSR"/>
    <property type="match status" value="1"/>
</dbReference>
<comment type="catalytic activity">
    <reaction evidence="4">
        <text>L-methionyl-[protein] + [thioredoxin]-disulfide + H2O = L-methionyl-(R)-S-oxide-[protein] + [thioredoxin]-dithiol</text>
        <dbReference type="Rhea" id="RHEA:24164"/>
        <dbReference type="Rhea" id="RHEA-COMP:10698"/>
        <dbReference type="Rhea" id="RHEA-COMP:10700"/>
        <dbReference type="Rhea" id="RHEA-COMP:12313"/>
        <dbReference type="Rhea" id="RHEA-COMP:12314"/>
        <dbReference type="ChEBI" id="CHEBI:15377"/>
        <dbReference type="ChEBI" id="CHEBI:16044"/>
        <dbReference type="ChEBI" id="CHEBI:29950"/>
        <dbReference type="ChEBI" id="CHEBI:45764"/>
        <dbReference type="ChEBI" id="CHEBI:50058"/>
        <dbReference type="EC" id="1.8.4.12"/>
    </reaction>
</comment>
<evidence type="ECO:0000256" key="1">
    <source>
        <dbReference type="ARBA" id="ARBA00023002"/>
    </source>
</evidence>
<reference evidence="9" key="1">
    <citation type="submission" date="2017-08" db="EMBL/GenBank/DDBJ databases">
        <title>A dynamic microbial community with high functional redundancy inhabits the cold, oxic subseafloor aquifer.</title>
        <authorList>
            <person name="Tully B.J."/>
            <person name="Wheat C.G."/>
            <person name="Glazer B.T."/>
            <person name="Huber J.A."/>
        </authorList>
    </citation>
    <scope>NUCLEOTIDE SEQUENCE [LARGE SCALE GENOMIC DNA]</scope>
</reference>
<gene>
    <name evidence="6 8" type="primary">msrA</name>
    <name evidence="8" type="ORF">COB11_05140</name>
</gene>
<name>A0A2A4YFB1_UNCAE</name>
<dbReference type="InterPro" id="IPR002569">
    <property type="entry name" value="Met_Sox_Rdtase_MsrA_dom"/>
</dbReference>
<evidence type="ECO:0000256" key="4">
    <source>
        <dbReference type="ARBA" id="ARBA00048488"/>
    </source>
</evidence>
<dbReference type="EC" id="1.8.4.11" evidence="6"/>
<dbReference type="InterPro" id="IPR002579">
    <property type="entry name" value="Met_Sox_Rdtase_MsrB_dom"/>
</dbReference>
<feature type="domain" description="MsrB" evidence="7">
    <location>
        <begin position="1"/>
        <end position="120"/>
    </location>
</feature>
<dbReference type="InterPro" id="IPR036509">
    <property type="entry name" value="Met_Sox_Rdtase_MsrA_sf"/>
</dbReference>
<accession>A0A2A4YFB1</accession>
<evidence type="ECO:0000259" key="7">
    <source>
        <dbReference type="PROSITE" id="PS51790"/>
    </source>
</evidence>
<dbReference type="SUPFAM" id="SSF55068">
    <property type="entry name" value="Peptide methionine sulfoxide reductase"/>
    <property type="match status" value="1"/>
</dbReference>
<dbReference type="NCBIfam" id="NF004042">
    <property type="entry name" value="PRK05550.1"/>
    <property type="match status" value="1"/>
</dbReference>
<evidence type="ECO:0000313" key="9">
    <source>
        <dbReference type="Proteomes" id="UP000217838"/>
    </source>
</evidence>
<evidence type="ECO:0000256" key="2">
    <source>
        <dbReference type="ARBA" id="ARBA00023268"/>
    </source>
</evidence>
<dbReference type="GO" id="GO:0008113">
    <property type="term" value="F:peptide-methionine (S)-S-oxide reductase activity"/>
    <property type="evidence" value="ECO:0007669"/>
    <property type="project" value="UniProtKB-UniRule"/>
</dbReference>
<dbReference type="Gene3D" id="2.170.150.20">
    <property type="entry name" value="Peptide methionine sulfoxide reductase"/>
    <property type="match status" value="1"/>
</dbReference>
<evidence type="ECO:0000256" key="3">
    <source>
        <dbReference type="ARBA" id="ARBA00047806"/>
    </source>
</evidence>
<dbReference type="GO" id="GO:0033744">
    <property type="term" value="F:L-methionine:thioredoxin-disulfide S-oxidoreductase activity"/>
    <property type="evidence" value="ECO:0007669"/>
    <property type="project" value="RHEA"/>
</dbReference>
<organism evidence="8 9">
    <name type="scientific">Aerophobetes bacterium</name>
    <dbReference type="NCBI Taxonomy" id="2030807"/>
    <lineage>
        <taxon>Bacteria</taxon>
        <taxon>Candidatus Aerophobota</taxon>
    </lineage>
</organism>
<comment type="catalytic activity">
    <reaction evidence="5 6">
        <text>[thioredoxin]-disulfide + L-methionine + H2O = L-methionine (S)-S-oxide + [thioredoxin]-dithiol</text>
        <dbReference type="Rhea" id="RHEA:19993"/>
        <dbReference type="Rhea" id="RHEA-COMP:10698"/>
        <dbReference type="Rhea" id="RHEA-COMP:10700"/>
        <dbReference type="ChEBI" id="CHEBI:15377"/>
        <dbReference type="ChEBI" id="CHEBI:29950"/>
        <dbReference type="ChEBI" id="CHEBI:50058"/>
        <dbReference type="ChEBI" id="CHEBI:57844"/>
        <dbReference type="ChEBI" id="CHEBI:58772"/>
        <dbReference type="EC" id="1.8.4.11"/>
    </reaction>
</comment>
<dbReference type="Pfam" id="PF01641">
    <property type="entry name" value="SelR"/>
    <property type="match status" value="1"/>
</dbReference>
<dbReference type="InterPro" id="IPR011057">
    <property type="entry name" value="Mss4-like_sf"/>
</dbReference>